<evidence type="ECO:0000256" key="1">
    <source>
        <dbReference type="SAM" id="MobiDB-lite"/>
    </source>
</evidence>
<feature type="non-terminal residue" evidence="2">
    <location>
        <position position="1"/>
    </location>
</feature>
<feature type="region of interest" description="Disordered" evidence="1">
    <location>
        <begin position="1"/>
        <end position="31"/>
    </location>
</feature>
<gene>
    <name evidence="2" type="ORF">CYMTET_10528</name>
</gene>
<protein>
    <submittedName>
        <fullName evidence="2">Uncharacterized protein</fullName>
    </submittedName>
</protein>
<proteinExistence type="predicted"/>
<comment type="caution">
    <text evidence="2">The sequence shown here is derived from an EMBL/GenBank/DDBJ whole genome shotgun (WGS) entry which is preliminary data.</text>
</comment>
<accession>A0AAE0GP01</accession>
<dbReference type="AlphaFoldDB" id="A0AAE0GP01"/>
<evidence type="ECO:0000313" key="3">
    <source>
        <dbReference type="Proteomes" id="UP001190700"/>
    </source>
</evidence>
<dbReference type="EMBL" id="LGRX02003742">
    <property type="protein sequence ID" value="KAK3281695.1"/>
    <property type="molecule type" value="Genomic_DNA"/>
</dbReference>
<evidence type="ECO:0000313" key="2">
    <source>
        <dbReference type="EMBL" id="KAK3281695.1"/>
    </source>
</evidence>
<keyword evidence="3" id="KW-1185">Reference proteome</keyword>
<name>A0AAE0GP01_9CHLO</name>
<sequence>SQVLSSKSRATHLRGGTADRRALHSTAPDASNRRTFCQGQSFKFLTHETHRPKHGHDHFHHRNFARGQYVVAQHMERSHLPWLLYRVFRIFCTVVVFISTKYRLQ</sequence>
<reference evidence="2 3" key="1">
    <citation type="journal article" date="2015" name="Genome Biol. Evol.">
        <title>Comparative Genomics of a Bacterivorous Green Alga Reveals Evolutionary Causalities and Consequences of Phago-Mixotrophic Mode of Nutrition.</title>
        <authorList>
            <person name="Burns J.A."/>
            <person name="Paasch A."/>
            <person name="Narechania A."/>
            <person name="Kim E."/>
        </authorList>
    </citation>
    <scope>NUCLEOTIDE SEQUENCE [LARGE SCALE GENOMIC DNA]</scope>
    <source>
        <strain evidence="2 3">PLY_AMNH</strain>
    </source>
</reference>
<organism evidence="2 3">
    <name type="scientific">Cymbomonas tetramitiformis</name>
    <dbReference type="NCBI Taxonomy" id="36881"/>
    <lineage>
        <taxon>Eukaryota</taxon>
        <taxon>Viridiplantae</taxon>
        <taxon>Chlorophyta</taxon>
        <taxon>Pyramimonadophyceae</taxon>
        <taxon>Pyramimonadales</taxon>
        <taxon>Pyramimonadaceae</taxon>
        <taxon>Cymbomonas</taxon>
    </lineage>
</organism>
<dbReference type="Proteomes" id="UP001190700">
    <property type="component" value="Unassembled WGS sequence"/>
</dbReference>